<dbReference type="InterPro" id="IPR006146">
    <property type="entry name" value="5'-Nucleotdase_CS"/>
</dbReference>
<comment type="caution">
    <text evidence="9">The sequence shown here is derived from an EMBL/GenBank/DDBJ whole genome shotgun (WGS) entry which is preliminary data.</text>
</comment>
<evidence type="ECO:0000256" key="1">
    <source>
        <dbReference type="ARBA" id="ARBA00006654"/>
    </source>
</evidence>
<evidence type="ECO:0000256" key="5">
    <source>
        <dbReference type="ARBA" id="ARBA00022801"/>
    </source>
</evidence>
<dbReference type="SUPFAM" id="SSF56300">
    <property type="entry name" value="Metallo-dependent phosphatases"/>
    <property type="match status" value="1"/>
</dbReference>
<keyword evidence="3" id="KW-0732">Signal</keyword>
<accession>A0A848CJV7</accession>
<dbReference type="AlphaFoldDB" id="A0A848CJV7"/>
<evidence type="ECO:0000256" key="2">
    <source>
        <dbReference type="ARBA" id="ARBA00022723"/>
    </source>
</evidence>
<feature type="domain" description="Calcineurin-like phosphoesterase" evidence="7">
    <location>
        <begin position="25"/>
        <end position="239"/>
    </location>
</feature>
<dbReference type="InterPro" id="IPR006179">
    <property type="entry name" value="5_nucleotidase/apyrase"/>
</dbReference>
<dbReference type="Proteomes" id="UP000522333">
    <property type="component" value="Unassembled WGS sequence"/>
</dbReference>
<dbReference type="GO" id="GO:0009166">
    <property type="term" value="P:nucleotide catabolic process"/>
    <property type="evidence" value="ECO:0007669"/>
    <property type="project" value="InterPro"/>
</dbReference>
<evidence type="ECO:0000256" key="6">
    <source>
        <dbReference type="RuleBase" id="RU362119"/>
    </source>
</evidence>
<dbReference type="PANTHER" id="PTHR11575:SF24">
    <property type="entry name" value="5'-NUCLEOTIDASE"/>
    <property type="match status" value="1"/>
</dbReference>
<dbReference type="GO" id="GO:0016788">
    <property type="term" value="F:hydrolase activity, acting on ester bonds"/>
    <property type="evidence" value="ECO:0007669"/>
    <property type="project" value="InterPro"/>
</dbReference>
<dbReference type="PROSITE" id="PS00786">
    <property type="entry name" value="5_NUCLEOTIDASE_2"/>
    <property type="match status" value="1"/>
</dbReference>
<keyword evidence="4 6" id="KW-0547">Nucleotide-binding</keyword>
<dbReference type="InterPro" id="IPR004843">
    <property type="entry name" value="Calcineurin-like_PHP"/>
</dbReference>
<dbReference type="PROSITE" id="PS00785">
    <property type="entry name" value="5_NUCLEOTIDASE_1"/>
    <property type="match status" value="1"/>
</dbReference>
<dbReference type="FunFam" id="3.60.21.10:FF:000020">
    <property type="entry name" value="NT5E isoform 4"/>
    <property type="match status" value="1"/>
</dbReference>
<organism evidence="9 10">
    <name type="scientific">Desulfovibrio piger</name>
    <dbReference type="NCBI Taxonomy" id="901"/>
    <lineage>
        <taxon>Bacteria</taxon>
        <taxon>Pseudomonadati</taxon>
        <taxon>Thermodesulfobacteriota</taxon>
        <taxon>Desulfovibrionia</taxon>
        <taxon>Desulfovibrionales</taxon>
        <taxon>Desulfovibrionaceae</taxon>
        <taxon>Desulfovibrio</taxon>
    </lineage>
</organism>
<dbReference type="Gene3D" id="3.60.21.10">
    <property type="match status" value="1"/>
</dbReference>
<dbReference type="InterPro" id="IPR029052">
    <property type="entry name" value="Metallo-depent_PP-like"/>
</dbReference>
<evidence type="ECO:0000259" key="8">
    <source>
        <dbReference type="Pfam" id="PF02872"/>
    </source>
</evidence>
<sequence length="522" mass="55584">MLFLLHGCSVRQLPQPDSGGGLELTVLHTNDIHSHIAGVDKHGNACFEEPGCRGGMGRIAAAIRSAKAENDNVVALDAGDQFQGTLFYSVNKWPMLAEIDAYMPYDAMTLGNHEFDEGCADAAAFTRATPFPVLAANLHPEPECPMRHGRIKPYIIQRVRGVPVGIIGLANNEVVELAAACPATSFEKSEEVLARAVKELEEQGIHHIIALTHLGLPEDRRLARSVEGVDVIVGGHTHSFLGPDSEEGPYPIVERSPEGNPVLVVTAKRAAVYLGNLHVAFNASGIPVSWSGGPMELMPDAPTDPQISPLIAKFAKSLAEYRSSVVGSHNLCLPDGMDACREGECLGGMVMTDAMLAYARPYGATIALCNGGGIRAALPAKVTRGDLLSMLPFGGSVVVRKVSGQHILEALEHGVSQENGKGPRLLQASGLSYVVDPAGRLGERVSNVIVKDAMGKSVPLDVSASYVLALPEFLARGGDGYAMLTESAVIPSPELLDVDIVESWIRKHSPLPMPETGRIVYR</sequence>
<proteinExistence type="inferred from homology"/>
<dbReference type="Pfam" id="PF00149">
    <property type="entry name" value="Metallophos"/>
    <property type="match status" value="1"/>
</dbReference>
<dbReference type="SUPFAM" id="SSF55816">
    <property type="entry name" value="5'-nucleotidase (syn. UDP-sugar hydrolase), C-terminal domain"/>
    <property type="match status" value="1"/>
</dbReference>
<dbReference type="EMBL" id="JABAFY010000074">
    <property type="protein sequence ID" value="NME53159.1"/>
    <property type="molecule type" value="Genomic_DNA"/>
</dbReference>
<feature type="domain" description="5'-Nucleotidase C-terminal" evidence="8">
    <location>
        <begin position="338"/>
        <end position="486"/>
    </location>
</feature>
<dbReference type="InterPro" id="IPR008334">
    <property type="entry name" value="5'-Nucleotdase_C"/>
</dbReference>
<evidence type="ECO:0000256" key="4">
    <source>
        <dbReference type="ARBA" id="ARBA00022741"/>
    </source>
</evidence>
<dbReference type="PANTHER" id="PTHR11575">
    <property type="entry name" value="5'-NUCLEOTIDASE-RELATED"/>
    <property type="match status" value="1"/>
</dbReference>
<dbReference type="Pfam" id="PF02872">
    <property type="entry name" value="5_nucleotid_C"/>
    <property type="match status" value="1"/>
</dbReference>
<comment type="similarity">
    <text evidence="1 6">Belongs to the 5'-nucleotidase family.</text>
</comment>
<dbReference type="GO" id="GO:0000166">
    <property type="term" value="F:nucleotide binding"/>
    <property type="evidence" value="ECO:0007669"/>
    <property type="project" value="UniProtKB-KW"/>
</dbReference>
<protein>
    <submittedName>
        <fullName evidence="9">Bifunctional metallophosphatase/5'-nucleotidase</fullName>
    </submittedName>
</protein>
<evidence type="ECO:0000313" key="9">
    <source>
        <dbReference type="EMBL" id="NME53159.1"/>
    </source>
</evidence>
<name>A0A848CJV7_9BACT</name>
<evidence type="ECO:0000256" key="3">
    <source>
        <dbReference type="ARBA" id="ARBA00022729"/>
    </source>
</evidence>
<evidence type="ECO:0000259" key="7">
    <source>
        <dbReference type="Pfam" id="PF00149"/>
    </source>
</evidence>
<evidence type="ECO:0000313" key="10">
    <source>
        <dbReference type="Proteomes" id="UP000522333"/>
    </source>
</evidence>
<dbReference type="InterPro" id="IPR036907">
    <property type="entry name" value="5'-Nucleotdase_C_sf"/>
</dbReference>
<keyword evidence="5 6" id="KW-0378">Hydrolase</keyword>
<dbReference type="GO" id="GO:0046872">
    <property type="term" value="F:metal ion binding"/>
    <property type="evidence" value="ECO:0007669"/>
    <property type="project" value="UniProtKB-KW"/>
</dbReference>
<dbReference type="Gene3D" id="3.90.780.10">
    <property type="entry name" value="5'-Nucleotidase, C-terminal domain"/>
    <property type="match status" value="1"/>
</dbReference>
<dbReference type="PRINTS" id="PR01607">
    <property type="entry name" value="APYRASEFAMLY"/>
</dbReference>
<reference evidence="9 10" key="1">
    <citation type="submission" date="2020-04" db="EMBL/GenBank/DDBJ databases">
        <authorList>
            <person name="Hitch T.C.A."/>
            <person name="Wylensek D."/>
            <person name="Clavel T."/>
        </authorList>
    </citation>
    <scope>NUCLEOTIDE SEQUENCE [LARGE SCALE GENOMIC DNA]</scope>
    <source>
        <strain evidence="9 10">PG-251-APC-1</strain>
    </source>
</reference>
<gene>
    <name evidence="9" type="ORF">HF854_11700</name>
</gene>
<keyword evidence="2" id="KW-0479">Metal-binding</keyword>